<dbReference type="PANTHER" id="PTHR30023:SF0">
    <property type="entry name" value="PENICILLIN-SENSITIVE CARBOXYPEPTIDASE A"/>
    <property type="match status" value="1"/>
</dbReference>
<dbReference type="RefSeq" id="WP_349243311.1">
    <property type="nucleotide sequence ID" value="NZ_JASCXX010000002.1"/>
</dbReference>
<dbReference type="SUPFAM" id="SSF56601">
    <property type="entry name" value="beta-lactamase/transpeptidase-like"/>
    <property type="match status" value="1"/>
</dbReference>
<gene>
    <name evidence="3" type="primary">dacB</name>
    <name evidence="3" type="ORF">QJ522_02495</name>
</gene>
<protein>
    <submittedName>
        <fullName evidence="3">D-alanyl-D-alanine carboxypeptidase/D-alanyl-D-alanine-endopeptidase</fullName>
        <ecNumber evidence="3">3.4.16.4</ecNumber>
    </submittedName>
</protein>
<keyword evidence="2 3" id="KW-0378">Hydrolase</keyword>
<dbReference type="EC" id="3.4.16.4" evidence="3"/>
<evidence type="ECO:0000313" key="3">
    <source>
        <dbReference type="EMBL" id="MDI6447900.1"/>
    </source>
</evidence>
<dbReference type="PRINTS" id="PR00922">
    <property type="entry name" value="DADACBPTASE3"/>
</dbReference>
<sequence>MRMRIRELSFILIASVVLSAPAVAGLAGRIGKIVGKARPGDYAIHIVEPNSRTAVYSHNATKAMTPASNMKLITTAAALRYLGPLFEYRTQIGLCDGTLVVIGSGDPLLGDSVTDARYGRENGWIFDKAIRGLQERGVESITDIIIDTTVFDDQRVHPNWLESDLNRWYACEVCGVNYRGNCIQVTTSNQGGRVVVQVEPTTSFIDVVNEIQAVSEGPSAVGAYRTRQPNRIILRGRCRDREGPFDVAIEQPGGFFGFLLAEHLIRAGIPVSGRLVERPFDDNGRFVPVAGYTTPLIDCLHRANKDSLGLASEALLKTIAAHESPDNKNGSWERGRELIGDYLVGLGIPHEEFHIDDGSGLSRENRLSAQAIVTVLLDVYAGDNWELYRTSLAVGGEDGTIGRYFKESAYRADVLGKTGYISGVRSFSGVCLTGRGPYLFAILSNRSSLSRDAINAIAQAVMDEYRRQD</sequence>
<evidence type="ECO:0000256" key="1">
    <source>
        <dbReference type="ARBA" id="ARBA00006096"/>
    </source>
</evidence>
<organism evidence="3 4">
    <name type="scientific">Anaerobaca lacustris</name>
    <dbReference type="NCBI Taxonomy" id="3044600"/>
    <lineage>
        <taxon>Bacteria</taxon>
        <taxon>Pseudomonadati</taxon>
        <taxon>Planctomycetota</taxon>
        <taxon>Phycisphaerae</taxon>
        <taxon>Sedimentisphaerales</taxon>
        <taxon>Anaerobacaceae</taxon>
        <taxon>Anaerobaca</taxon>
    </lineage>
</organism>
<reference evidence="3" key="1">
    <citation type="submission" date="2023-05" db="EMBL/GenBank/DDBJ databases">
        <title>Anaerotaeda fermentans gen. nov., sp. nov., a novel anaerobic planctomycete of the new family within the order Sedimentisphaerales isolated from Taman Peninsula, Russia.</title>
        <authorList>
            <person name="Khomyakova M.A."/>
            <person name="Merkel A.Y."/>
            <person name="Slobodkin A.I."/>
        </authorList>
    </citation>
    <scope>NUCLEOTIDE SEQUENCE</scope>
    <source>
        <strain evidence="3">M17dextr</strain>
    </source>
</reference>
<dbReference type="PANTHER" id="PTHR30023">
    <property type="entry name" value="D-ALANYL-D-ALANINE CARBOXYPEPTIDASE"/>
    <property type="match status" value="1"/>
</dbReference>
<dbReference type="GO" id="GO:0009002">
    <property type="term" value="F:serine-type D-Ala-D-Ala carboxypeptidase activity"/>
    <property type="evidence" value="ECO:0007669"/>
    <property type="project" value="UniProtKB-EC"/>
</dbReference>
<dbReference type="GO" id="GO:0000270">
    <property type="term" value="P:peptidoglycan metabolic process"/>
    <property type="evidence" value="ECO:0007669"/>
    <property type="project" value="TreeGrafter"/>
</dbReference>
<name>A0AAW6TQS3_9BACT</name>
<comment type="similarity">
    <text evidence="1">Belongs to the peptidase S13 family.</text>
</comment>
<dbReference type="NCBIfam" id="TIGR00666">
    <property type="entry name" value="PBP4"/>
    <property type="match status" value="1"/>
</dbReference>
<dbReference type="Gene3D" id="3.40.710.10">
    <property type="entry name" value="DD-peptidase/beta-lactamase superfamily"/>
    <property type="match status" value="2"/>
</dbReference>
<keyword evidence="3" id="KW-0121">Carboxypeptidase</keyword>
<dbReference type="InterPro" id="IPR012338">
    <property type="entry name" value="Beta-lactam/transpept-like"/>
</dbReference>
<dbReference type="InterPro" id="IPR000667">
    <property type="entry name" value="Peptidase_S13"/>
</dbReference>
<dbReference type="AlphaFoldDB" id="A0AAW6TQS3"/>
<keyword evidence="4" id="KW-1185">Reference proteome</keyword>
<keyword evidence="3" id="KW-0645">Protease</keyword>
<dbReference type="Gene3D" id="3.50.80.20">
    <property type="entry name" value="D-Ala-D-Ala carboxypeptidase C, peptidase S13"/>
    <property type="match status" value="1"/>
</dbReference>
<proteinExistence type="inferred from homology"/>
<comment type="caution">
    <text evidence="3">The sequence shown here is derived from an EMBL/GenBank/DDBJ whole genome shotgun (WGS) entry which is preliminary data.</text>
</comment>
<accession>A0AAW6TQS3</accession>
<dbReference type="EMBL" id="JASCXX010000002">
    <property type="protein sequence ID" value="MDI6447900.1"/>
    <property type="molecule type" value="Genomic_DNA"/>
</dbReference>
<evidence type="ECO:0000313" key="4">
    <source>
        <dbReference type="Proteomes" id="UP001431776"/>
    </source>
</evidence>
<evidence type="ECO:0000256" key="2">
    <source>
        <dbReference type="ARBA" id="ARBA00022801"/>
    </source>
</evidence>
<dbReference type="Pfam" id="PF02113">
    <property type="entry name" value="Peptidase_S13"/>
    <property type="match status" value="1"/>
</dbReference>
<dbReference type="Proteomes" id="UP001431776">
    <property type="component" value="Unassembled WGS sequence"/>
</dbReference>
<dbReference type="GO" id="GO:0006508">
    <property type="term" value="P:proteolysis"/>
    <property type="evidence" value="ECO:0007669"/>
    <property type="project" value="InterPro"/>
</dbReference>